<dbReference type="Proteomes" id="UP000435243">
    <property type="component" value="Unassembled WGS sequence"/>
</dbReference>
<name>A0A844ZP86_9SPHN</name>
<keyword evidence="2" id="KW-1185">Reference proteome</keyword>
<comment type="caution">
    <text evidence="1">The sequence shown here is derived from an EMBL/GenBank/DDBJ whole genome shotgun (WGS) entry which is preliminary data.</text>
</comment>
<accession>A0A844ZP86</accession>
<dbReference type="InterPro" id="IPR009579">
    <property type="entry name" value="DUF1192"/>
</dbReference>
<proteinExistence type="predicted"/>
<dbReference type="AlphaFoldDB" id="A0A844ZP86"/>
<dbReference type="OrthoDB" id="7173908at2"/>
<dbReference type="RefSeq" id="WP_160590835.1">
    <property type="nucleotide sequence ID" value="NZ_BAAAFP010000001.1"/>
</dbReference>
<sequence length="67" mass="7542">MEDDLPRPRTDAAGLLASEALDSYSQDELLARIQLLEAEIVRVKAHHARAADHMKFADALFKPRENN</sequence>
<organism evidence="1 2">
    <name type="scientific">Alteraurantiacibacter aestuarii</name>
    <dbReference type="NCBI Taxonomy" id="650004"/>
    <lineage>
        <taxon>Bacteria</taxon>
        <taxon>Pseudomonadati</taxon>
        <taxon>Pseudomonadota</taxon>
        <taxon>Alphaproteobacteria</taxon>
        <taxon>Sphingomonadales</taxon>
        <taxon>Erythrobacteraceae</taxon>
        <taxon>Alteraurantiacibacter</taxon>
    </lineage>
</organism>
<evidence type="ECO:0000313" key="2">
    <source>
        <dbReference type="Proteomes" id="UP000435243"/>
    </source>
</evidence>
<protein>
    <submittedName>
        <fullName evidence="1">DUF1192 family protein</fullName>
    </submittedName>
</protein>
<reference evidence="1 2" key="1">
    <citation type="submission" date="2019-12" db="EMBL/GenBank/DDBJ databases">
        <title>Genomic-based taxomic classification of the family Erythrobacteraceae.</title>
        <authorList>
            <person name="Xu L."/>
        </authorList>
    </citation>
    <scope>NUCLEOTIDE SEQUENCE [LARGE SCALE GENOMIC DNA]</scope>
    <source>
        <strain evidence="1 2">JCM 16339</strain>
    </source>
</reference>
<dbReference type="EMBL" id="WTYY01000003">
    <property type="protein sequence ID" value="MXO88627.1"/>
    <property type="molecule type" value="Genomic_DNA"/>
</dbReference>
<evidence type="ECO:0000313" key="1">
    <source>
        <dbReference type="EMBL" id="MXO88627.1"/>
    </source>
</evidence>
<dbReference type="Pfam" id="PF06698">
    <property type="entry name" value="DUF1192"/>
    <property type="match status" value="1"/>
</dbReference>
<gene>
    <name evidence="1" type="ORF">GRI32_07720</name>
</gene>